<dbReference type="VEuPathDB" id="MicrosporidiaDB:NEDG_00880"/>
<dbReference type="GO" id="GO:0030154">
    <property type="term" value="P:cell differentiation"/>
    <property type="evidence" value="ECO:0007669"/>
    <property type="project" value="TreeGrafter"/>
</dbReference>
<evidence type="ECO:0000256" key="6">
    <source>
        <dbReference type="RuleBase" id="RU000682"/>
    </source>
</evidence>
<accession>A0A177ECT7</accession>
<reference evidence="8 9" key="1">
    <citation type="submission" date="2016-02" db="EMBL/GenBank/DDBJ databases">
        <title>Discovery of a natural microsporidian pathogen with a broad tissue tropism in Caenorhabditis elegans.</title>
        <authorList>
            <person name="Luallen R.J."/>
            <person name="Reinke A.W."/>
            <person name="Tong L."/>
            <person name="Botts M.R."/>
            <person name="Felix M.-A."/>
            <person name="Troemel E.R."/>
        </authorList>
    </citation>
    <scope>NUCLEOTIDE SEQUENCE [LARGE SCALE GENOMIC DNA]</scope>
    <source>
        <strain evidence="8 9">JUm2807</strain>
    </source>
</reference>
<comment type="subcellular location">
    <subcellularLocation>
        <location evidence="1 5 6">Nucleus</location>
    </subcellularLocation>
</comment>
<dbReference type="InterPro" id="IPR017970">
    <property type="entry name" value="Homeobox_CS"/>
</dbReference>
<dbReference type="OrthoDB" id="6159439at2759"/>
<dbReference type="CDD" id="cd00086">
    <property type="entry name" value="homeodomain"/>
    <property type="match status" value="1"/>
</dbReference>
<dbReference type="GO" id="GO:0005634">
    <property type="term" value="C:nucleus"/>
    <property type="evidence" value="ECO:0007669"/>
    <property type="project" value="UniProtKB-SubCell"/>
</dbReference>
<dbReference type="AlphaFoldDB" id="A0A177ECT7"/>
<dbReference type="GO" id="GO:0000981">
    <property type="term" value="F:DNA-binding transcription factor activity, RNA polymerase II-specific"/>
    <property type="evidence" value="ECO:0007669"/>
    <property type="project" value="InterPro"/>
</dbReference>
<keyword evidence="9" id="KW-1185">Reference proteome</keyword>
<dbReference type="PANTHER" id="PTHR24324:SF5">
    <property type="entry name" value="HEMATOPOIETICALLY-EXPRESSED HOMEOBOX PROTEIN HHEX"/>
    <property type="match status" value="1"/>
</dbReference>
<keyword evidence="3 5" id="KW-0371">Homeobox</keyword>
<comment type="caution">
    <text evidence="8">The sequence shown here is derived from an EMBL/GenBank/DDBJ whole genome shotgun (WGS) entry which is preliminary data.</text>
</comment>
<feature type="domain" description="Homeobox" evidence="7">
    <location>
        <begin position="27"/>
        <end position="87"/>
    </location>
</feature>
<keyword evidence="2 5" id="KW-0238">DNA-binding</keyword>
<name>A0A177ECT7_9MICR</name>
<organism evidence="8 9">
    <name type="scientific">Nematocida displodere</name>
    <dbReference type="NCBI Taxonomy" id="1805483"/>
    <lineage>
        <taxon>Eukaryota</taxon>
        <taxon>Fungi</taxon>
        <taxon>Fungi incertae sedis</taxon>
        <taxon>Microsporidia</taxon>
        <taxon>Nematocida</taxon>
    </lineage>
</organism>
<dbReference type="GeneID" id="93647230"/>
<dbReference type="InterPro" id="IPR001356">
    <property type="entry name" value="HD"/>
</dbReference>
<protein>
    <recommendedName>
        <fullName evidence="7">Homeobox domain-containing protein</fullName>
    </recommendedName>
</protein>
<evidence type="ECO:0000313" key="8">
    <source>
        <dbReference type="EMBL" id="OAG29747.1"/>
    </source>
</evidence>
<evidence type="ECO:0000256" key="5">
    <source>
        <dbReference type="PROSITE-ProRule" id="PRU00108"/>
    </source>
</evidence>
<dbReference type="EMBL" id="LTDL01000040">
    <property type="protein sequence ID" value="OAG29747.1"/>
    <property type="molecule type" value="Genomic_DNA"/>
</dbReference>
<feature type="DNA-binding region" description="Homeobox" evidence="5">
    <location>
        <begin position="29"/>
        <end position="88"/>
    </location>
</feature>
<dbReference type="RefSeq" id="XP_067544395.1">
    <property type="nucleotide sequence ID" value="XM_067688298.1"/>
</dbReference>
<evidence type="ECO:0000259" key="7">
    <source>
        <dbReference type="PROSITE" id="PS50071"/>
    </source>
</evidence>
<dbReference type="InterPro" id="IPR009057">
    <property type="entry name" value="Homeodomain-like_sf"/>
</dbReference>
<evidence type="ECO:0000313" key="9">
    <source>
        <dbReference type="Proteomes" id="UP000185944"/>
    </source>
</evidence>
<dbReference type="Proteomes" id="UP000185944">
    <property type="component" value="Unassembled WGS sequence"/>
</dbReference>
<dbReference type="PANTHER" id="PTHR24324">
    <property type="entry name" value="HOMEOBOX PROTEIN HHEX"/>
    <property type="match status" value="1"/>
</dbReference>
<dbReference type="SMART" id="SM00389">
    <property type="entry name" value="HOX"/>
    <property type="match status" value="1"/>
</dbReference>
<evidence type="ECO:0000256" key="2">
    <source>
        <dbReference type="ARBA" id="ARBA00023125"/>
    </source>
</evidence>
<sequence length="279" mass="31923">MGYTVRGKDVKFIDFTEEIKKSLMGKGLPKNPRIKLEPWQVVQLERVFGEDTHPSHKAKAILSKTLSLPIKSVQIWFQNKRAKEKLRKEKEEASHSSGDEATDSVSLSVLSERTTVLLSPRQRGSSNFEDRVEQSFSRSEEERVFRHTSPCDIFTDVSKKEGCEMSYDDCYNAISDFHLDPLDDGFCDNFLPMLSSSPITRTPAKHSSARQTPMSSPQMVSLFPPKKHLFSDLYKATTASPAKYRAELRNGSIIYHTNQEKEDFLLEISKSLENVYRYQ</sequence>
<evidence type="ECO:0000256" key="3">
    <source>
        <dbReference type="ARBA" id="ARBA00023155"/>
    </source>
</evidence>
<dbReference type="Gene3D" id="1.10.10.60">
    <property type="entry name" value="Homeodomain-like"/>
    <property type="match status" value="1"/>
</dbReference>
<dbReference type="PROSITE" id="PS00027">
    <property type="entry name" value="HOMEOBOX_1"/>
    <property type="match status" value="1"/>
</dbReference>
<proteinExistence type="predicted"/>
<dbReference type="InterPro" id="IPR051000">
    <property type="entry name" value="Homeobox_DNA-bind_prot"/>
</dbReference>
<dbReference type="STRING" id="1805483.A0A177ECT7"/>
<evidence type="ECO:0000256" key="1">
    <source>
        <dbReference type="ARBA" id="ARBA00004123"/>
    </source>
</evidence>
<keyword evidence="4 5" id="KW-0539">Nucleus</keyword>
<dbReference type="SUPFAM" id="SSF46689">
    <property type="entry name" value="Homeodomain-like"/>
    <property type="match status" value="1"/>
</dbReference>
<gene>
    <name evidence="8" type="ORF">NEDG_00880</name>
</gene>
<dbReference type="PROSITE" id="PS50071">
    <property type="entry name" value="HOMEOBOX_2"/>
    <property type="match status" value="1"/>
</dbReference>
<dbReference type="GO" id="GO:0000978">
    <property type="term" value="F:RNA polymerase II cis-regulatory region sequence-specific DNA binding"/>
    <property type="evidence" value="ECO:0007669"/>
    <property type="project" value="TreeGrafter"/>
</dbReference>
<evidence type="ECO:0000256" key="4">
    <source>
        <dbReference type="ARBA" id="ARBA00023242"/>
    </source>
</evidence>
<dbReference type="Pfam" id="PF00046">
    <property type="entry name" value="Homeodomain"/>
    <property type="match status" value="1"/>
</dbReference>